<evidence type="ECO:0000256" key="1">
    <source>
        <dbReference type="ARBA" id="ARBA00009500"/>
    </source>
</evidence>
<dbReference type="PANTHER" id="PTHR11461">
    <property type="entry name" value="SERINE PROTEASE INHIBITOR, SERPIN"/>
    <property type="match status" value="1"/>
</dbReference>
<dbReference type="Proteomes" id="UP001566132">
    <property type="component" value="Unassembled WGS sequence"/>
</dbReference>
<evidence type="ECO:0000256" key="3">
    <source>
        <dbReference type="ARBA" id="ARBA00022729"/>
    </source>
</evidence>
<dbReference type="Gene3D" id="2.30.39.10">
    <property type="entry name" value="Alpha-1-antitrypsin, domain 1"/>
    <property type="match status" value="1"/>
</dbReference>
<accession>A0ABD1E8W7</accession>
<evidence type="ECO:0000256" key="6">
    <source>
        <dbReference type="SAM" id="Phobius"/>
    </source>
</evidence>
<dbReference type="Pfam" id="PF00079">
    <property type="entry name" value="Serpin"/>
    <property type="match status" value="1"/>
</dbReference>
<dbReference type="PANTHER" id="PTHR11461:SF211">
    <property type="entry name" value="GH10112P-RELATED"/>
    <property type="match status" value="1"/>
</dbReference>
<keyword evidence="2" id="KW-0646">Protease inhibitor</keyword>
<dbReference type="GO" id="GO:0004867">
    <property type="term" value="F:serine-type endopeptidase inhibitor activity"/>
    <property type="evidence" value="ECO:0007669"/>
    <property type="project" value="UniProtKB-KW"/>
</dbReference>
<dbReference type="CDD" id="cd19601">
    <property type="entry name" value="serpin42Da-like"/>
    <property type="match status" value="1"/>
</dbReference>
<dbReference type="PROSITE" id="PS00284">
    <property type="entry name" value="SERPIN"/>
    <property type="match status" value="1"/>
</dbReference>
<evidence type="ECO:0000313" key="9">
    <source>
        <dbReference type="Proteomes" id="UP001566132"/>
    </source>
</evidence>
<dbReference type="FunFam" id="3.30.497.10:FF:000006">
    <property type="entry name" value="Plasminogen activator inhibitor 1"/>
    <property type="match status" value="1"/>
</dbReference>
<keyword evidence="3" id="KW-0732">Signal</keyword>
<dbReference type="InterPro" id="IPR023795">
    <property type="entry name" value="Serpin_CS"/>
</dbReference>
<dbReference type="AlphaFoldDB" id="A0ABD1E8W7"/>
<proteinExistence type="inferred from homology"/>
<reference evidence="8 9" key="1">
    <citation type="submission" date="2024-05" db="EMBL/GenBank/DDBJ databases">
        <title>Genetic variation in Jamaican populations of the coffee berry borer (Hypothenemus hampei).</title>
        <authorList>
            <person name="Errbii M."/>
            <person name="Myrie A."/>
        </authorList>
    </citation>
    <scope>NUCLEOTIDE SEQUENCE [LARGE SCALE GENOMIC DNA]</scope>
    <source>
        <strain evidence="8">JA-Hopewell-2020-01-JO</strain>
        <tissue evidence="8">Whole body</tissue>
    </source>
</reference>
<protein>
    <recommendedName>
        <fullName evidence="7">Serpin domain-containing protein</fullName>
    </recommendedName>
</protein>
<name>A0ABD1E8W7_HYPHA</name>
<dbReference type="InterPro" id="IPR000215">
    <property type="entry name" value="Serpin_fam"/>
</dbReference>
<dbReference type="InterPro" id="IPR042185">
    <property type="entry name" value="Serpin_sf_2"/>
</dbReference>
<dbReference type="EMBL" id="JBDJPC010000009">
    <property type="protein sequence ID" value="KAL1491103.1"/>
    <property type="molecule type" value="Genomic_DNA"/>
</dbReference>
<keyword evidence="9" id="KW-1185">Reference proteome</keyword>
<dbReference type="InterPro" id="IPR042178">
    <property type="entry name" value="Serpin_sf_1"/>
</dbReference>
<keyword evidence="6" id="KW-1133">Transmembrane helix</keyword>
<evidence type="ECO:0000256" key="4">
    <source>
        <dbReference type="ARBA" id="ARBA00022900"/>
    </source>
</evidence>
<feature type="transmembrane region" description="Helical" evidence="6">
    <location>
        <begin position="12"/>
        <end position="32"/>
    </location>
</feature>
<dbReference type="InterPro" id="IPR036186">
    <property type="entry name" value="Serpin_sf"/>
</dbReference>
<keyword evidence="4" id="KW-0722">Serine protease inhibitor</keyword>
<dbReference type="SUPFAM" id="SSF56574">
    <property type="entry name" value="Serpins"/>
    <property type="match status" value="1"/>
</dbReference>
<organism evidence="8 9">
    <name type="scientific">Hypothenemus hampei</name>
    <name type="common">Coffee berry borer</name>
    <dbReference type="NCBI Taxonomy" id="57062"/>
    <lineage>
        <taxon>Eukaryota</taxon>
        <taxon>Metazoa</taxon>
        <taxon>Ecdysozoa</taxon>
        <taxon>Arthropoda</taxon>
        <taxon>Hexapoda</taxon>
        <taxon>Insecta</taxon>
        <taxon>Pterygota</taxon>
        <taxon>Neoptera</taxon>
        <taxon>Endopterygota</taxon>
        <taxon>Coleoptera</taxon>
        <taxon>Polyphaga</taxon>
        <taxon>Cucujiformia</taxon>
        <taxon>Curculionidae</taxon>
        <taxon>Scolytinae</taxon>
        <taxon>Hypothenemus</taxon>
    </lineage>
</organism>
<dbReference type="Gene3D" id="3.30.497.10">
    <property type="entry name" value="Antithrombin, subunit I, domain 2"/>
    <property type="match status" value="1"/>
</dbReference>
<evidence type="ECO:0000256" key="2">
    <source>
        <dbReference type="ARBA" id="ARBA00022690"/>
    </source>
</evidence>
<comment type="caution">
    <text evidence="8">The sequence shown here is derived from an EMBL/GenBank/DDBJ whole genome shotgun (WGS) entry which is preliminary data.</text>
</comment>
<dbReference type="SMART" id="SM00093">
    <property type="entry name" value="SERPIN"/>
    <property type="match status" value="1"/>
</dbReference>
<sequence length="423" mass="47148">MRLLPNLLKNPISLCPGLILVFFSIFLTVIMAGRPELQAVIEGNGLFTRQLYQALSKGKGNVFFSPISAHAVLSMAYQGSGGTTREAFTKALNVAGHQQAAEGYHDILNHLNNITGVQLLMANKIFVKEGQNFKPEFQAVTTKKFQSEVQKLNFEKSAESAKIINDWVEDKTQNKIKDLIEPGSLDASTRLVLVNAIYFKGTWANKFEVADTKLEKFYLNDVDSIDVNMMNKRAKFFYKEDPELDAKVLELPYTNPDVSLVIILPNKRNGIGELEKKLSGTDLTRITENMHKPEVILKLPKFKIETSIDLVDPLTQIGLGEIFTEKANFSNILDSPDQLYVSKAIQKAFIEVNEEGTEAAAATGMIMVMSISIDPEDPVEFIADHPFLVLLKSRVSLVDELRQARITIDGLPLFLGRVSQPSQ</sequence>
<feature type="domain" description="Serpin" evidence="7">
    <location>
        <begin position="49"/>
        <end position="421"/>
    </location>
</feature>
<keyword evidence="6" id="KW-0812">Transmembrane</keyword>
<keyword evidence="6" id="KW-0472">Membrane</keyword>
<evidence type="ECO:0000259" key="7">
    <source>
        <dbReference type="SMART" id="SM00093"/>
    </source>
</evidence>
<gene>
    <name evidence="8" type="ORF">ABEB36_011750</name>
</gene>
<comment type="similarity">
    <text evidence="1 5">Belongs to the serpin family.</text>
</comment>
<evidence type="ECO:0000313" key="8">
    <source>
        <dbReference type="EMBL" id="KAL1491103.1"/>
    </source>
</evidence>
<dbReference type="InterPro" id="IPR023796">
    <property type="entry name" value="Serpin_dom"/>
</dbReference>
<evidence type="ECO:0000256" key="5">
    <source>
        <dbReference type="RuleBase" id="RU000411"/>
    </source>
</evidence>